<keyword evidence="1" id="KW-0812">Transmembrane</keyword>
<feature type="transmembrane region" description="Helical" evidence="1">
    <location>
        <begin position="107"/>
        <end position="133"/>
    </location>
</feature>
<name>A0A1I1D4T8_BREAD</name>
<evidence type="ECO:0000313" key="3">
    <source>
        <dbReference type="Proteomes" id="UP000240042"/>
    </source>
</evidence>
<accession>A0A1I1D4T8</accession>
<reference evidence="3" key="1">
    <citation type="submission" date="2016-10" db="EMBL/GenBank/DDBJ databases">
        <authorList>
            <person name="Varghese N."/>
            <person name="Submissions S."/>
        </authorList>
    </citation>
    <scope>NUCLEOTIDE SEQUENCE [LARGE SCALE GENOMIC DNA]</scope>
    <source>
        <strain evidence="3">ATCC 43811</strain>
    </source>
</reference>
<keyword evidence="1" id="KW-0472">Membrane</keyword>
<protein>
    <submittedName>
        <fullName evidence="2">Uncharacterized protein</fullName>
    </submittedName>
</protein>
<sequence length="146" mass="16989">MNKKYGYFFLYLSVFWLVGLFIFGESGILDSTYKSKEILRLKNIVLQSGMEIEEMTREYQKLKSMKVPDQAFLIQQGRKTQNIIIFKKPNVNIQKQTEISLNSEKQLFLRVGGMALIFLLFGILGLQVITWYLQKKPVSLIPKEGE</sequence>
<feature type="transmembrane region" description="Helical" evidence="1">
    <location>
        <begin position="7"/>
        <end position="24"/>
    </location>
</feature>
<gene>
    <name evidence="2" type="ORF">SAMN02745150_00085</name>
</gene>
<keyword evidence="3" id="KW-1185">Reference proteome</keyword>
<dbReference type="Proteomes" id="UP000240042">
    <property type="component" value="Unassembled WGS sequence"/>
</dbReference>
<dbReference type="RefSeq" id="WP_092317044.1">
    <property type="nucleotide sequence ID" value="NZ_FOKY01000001.1"/>
</dbReference>
<evidence type="ECO:0000256" key="1">
    <source>
        <dbReference type="SAM" id="Phobius"/>
    </source>
</evidence>
<organism evidence="2 3">
    <name type="scientific">Brevinema andersonii</name>
    <dbReference type="NCBI Taxonomy" id="34097"/>
    <lineage>
        <taxon>Bacteria</taxon>
        <taxon>Pseudomonadati</taxon>
        <taxon>Spirochaetota</taxon>
        <taxon>Spirochaetia</taxon>
        <taxon>Brevinematales</taxon>
        <taxon>Brevinemataceae</taxon>
        <taxon>Brevinema</taxon>
    </lineage>
</organism>
<dbReference type="EMBL" id="FOKY01000001">
    <property type="protein sequence ID" value="SFB67623.1"/>
    <property type="molecule type" value="Genomic_DNA"/>
</dbReference>
<evidence type="ECO:0000313" key="2">
    <source>
        <dbReference type="EMBL" id="SFB67623.1"/>
    </source>
</evidence>
<proteinExistence type="predicted"/>
<dbReference type="STRING" id="34097.SAMN02745150_00085"/>
<keyword evidence="1" id="KW-1133">Transmembrane helix</keyword>
<dbReference type="AlphaFoldDB" id="A0A1I1D4T8"/>